<dbReference type="PANTHER" id="PTHR48098:SF3">
    <property type="entry name" value="IRON(III) ENTEROBACTIN ESTERASE"/>
    <property type="match status" value="1"/>
</dbReference>
<dbReference type="EMBL" id="JBHUIO010000009">
    <property type="protein sequence ID" value="MFD2171466.1"/>
    <property type="molecule type" value="Genomic_DNA"/>
</dbReference>
<dbReference type="SUPFAM" id="SSF53474">
    <property type="entry name" value="alpha/beta-Hydrolases"/>
    <property type="match status" value="1"/>
</dbReference>
<keyword evidence="1" id="KW-0378">Hydrolase</keyword>
<dbReference type="RefSeq" id="WP_386048280.1">
    <property type="nucleotide sequence ID" value="NZ_JBHUIO010000009.1"/>
</dbReference>
<sequence>MSIEKQPTGSVERVEIQSRFLQQSREVHIYLPHNYSPLYKYPVLYFNDGSDYESMGRMISLLNHRFADRHARRFLVVFVPVDKSVRRDEYHPEGSKHSAYVRFFADELIPLIEERYAAFPMGPARGIVGSSLGAVAALHTLLTYPRKFHYLALQSGAFHESSFQQVEAKGRELATVPIYQVVGLQEDRFQSASGKVIDLLALNRKMRDLLQSGGVDVEYGEYDHDHTWGFWQEDLPRLLDHFARHTSF</sequence>
<evidence type="ECO:0000313" key="1">
    <source>
        <dbReference type="EMBL" id="MFD2171466.1"/>
    </source>
</evidence>
<dbReference type="InterPro" id="IPR029058">
    <property type="entry name" value="AB_hydrolase_fold"/>
</dbReference>
<protein>
    <submittedName>
        <fullName evidence="1">Alpha/beta hydrolase</fullName>
    </submittedName>
</protein>
<proteinExistence type="predicted"/>
<accession>A0ABW5A1K6</accession>
<dbReference type="InterPro" id="IPR050583">
    <property type="entry name" value="Mycobacterial_A85_antigen"/>
</dbReference>
<gene>
    <name evidence="1" type="ORF">ACFSOY_16000</name>
</gene>
<dbReference type="InterPro" id="IPR000801">
    <property type="entry name" value="Esterase-like"/>
</dbReference>
<comment type="caution">
    <text evidence="1">The sequence shown here is derived from an EMBL/GenBank/DDBJ whole genome shotgun (WGS) entry which is preliminary data.</text>
</comment>
<dbReference type="Pfam" id="PF00756">
    <property type="entry name" value="Esterase"/>
    <property type="match status" value="1"/>
</dbReference>
<reference evidence="2" key="1">
    <citation type="journal article" date="2019" name="Int. J. Syst. Evol. Microbiol.">
        <title>The Global Catalogue of Microorganisms (GCM) 10K type strain sequencing project: providing services to taxonomists for standard genome sequencing and annotation.</title>
        <authorList>
            <consortium name="The Broad Institute Genomics Platform"/>
            <consortium name="The Broad Institute Genome Sequencing Center for Infectious Disease"/>
            <person name="Wu L."/>
            <person name="Ma J."/>
        </authorList>
    </citation>
    <scope>NUCLEOTIDE SEQUENCE [LARGE SCALE GENOMIC DNA]</scope>
    <source>
        <strain evidence="2">CGMCC 1.13574</strain>
    </source>
</reference>
<dbReference type="Gene3D" id="3.40.50.1820">
    <property type="entry name" value="alpha/beta hydrolase"/>
    <property type="match status" value="1"/>
</dbReference>
<keyword evidence="2" id="KW-1185">Reference proteome</keyword>
<evidence type="ECO:0000313" key="2">
    <source>
        <dbReference type="Proteomes" id="UP001597343"/>
    </source>
</evidence>
<dbReference type="GO" id="GO:0016787">
    <property type="term" value="F:hydrolase activity"/>
    <property type="evidence" value="ECO:0007669"/>
    <property type="project" value="UniProtKB-KW"/>
</dbReference>
<organism evidence="1 2">
    <name type="scientific">Tumebacillus lipolyticus</name>
    <dbReference type="NCBI Taxonomy" id="1280370"/>
    <lineage>
        <taxon>Bacteria</taxon>
        <taxon>Bacillati</taxon>
        <taxon>Bacillota</taxon>
        <taxon>Bacilli</taxon>
        <taxon>Bacillales</taxon>
        <taxon>Alicyclobacillaceae</taxon>
        <taxon>Tumebacillus</taxon>
    </lineage>
</organism>
<dbReference type="Proteomes" id="UP001597343">
    <property type="component" value="Unassembled WGS sequence"/>
</dbReference>
<dbReference type="PANTHER" id="PTHR48098">
    <property type="entry name" value="ENTEROCHELIN ESTERASE-RELATED"/>
    <property type="match status" value="1"/>
</dbReference>
<name>A0ABW5A1K6_9BACL</name>